<comment type="caution">
    <text evidence="3">The sequence shown here is derived from an EMBL/GenBank/DDBJ whole genome shotgun (WGS) entry which is preliminary data.</text>
</comment>
<dbReference type="Pfam" id="PF03780">
    <property type="entry name" value="Asp23"/>
    <property type="match status" value="1"/>
</dbReference>
<dbReference type="RefSeq" id="WP_344241013.1">
    <property type="nucleotide sequence ID" value="NZ_BAAAHH010000010.1"/>
</dbReference>
<accession>A0ABN1R251</accession>
<reference evidence="3 4" key="1">
    <citation type="journal article" date="2019" name="Int. J. Syst. Evol. Microbiol.">
        <title>The Global Catalogue of Microorganisms (GCM) 10K type strain sequencing project: providing services to taxonomists for standard genome sequencing and annotation.</title>
        <authorList>
            <consortium name="The Broad Institute Genomics Platform"/>
            <consortium name="The Broad Institute Genome Sequencing Center for Infectious Disease"/>
            <person name="Wu L."/>
            <person name="Ma J."/>
        </authorList>
    </citation>
    <scope>NUCLEOTIDE SEQUENCE [LARGE SCALE GENOMIC DNA]</scope>
    <source>
        <strain evidence="3 4">JCM 10696</strain>
    </source>
</reference>
<evidence type="ECO:0000313" key="4">
    <source>
        <dbReference type="Proteomes" id="UP001500665"/>
    </source>
</evidence>
<dbReference type="Proteomes" id="UP001500665">
    <property type="component" value="Unassembled WGS sequence"/>
</dbReference>
<dbReference type="InterPro" id="IPR005531">
    <property type="entry name" value="Asp23"/>
</dbReference>
<evidence type="ECO:0000256" key="2">
    <source>
        <dbReference type="SAM" id="MobiDB-lite"/>
    </source>
</evidence>
<proteinExistence type="inferred from homology"/>
<name>A0ABN1R251_9ACTN</name>
<dbReference type="EMBL" id="BAAAHH010000010">
    <property type="protein sequence ID" value="GAA0950824.1"/>
    <property type="molecule type" value="Genomic_DNA"/>
</dbReference>
<evidence type="ECO:0000313" key="3">
    <source>
        <dbReference type="EMBL" id="GAA0950824.1"/>
    </source>
</evidence>
<evidence type="ECO:0000256" key="1">
    <source>
        <dbReference type="ARBA" id="ARBA00005721"/>
    </source>
</evidence>
<evidence type="ECO:0008006" key="5">
    <source>
        <dbReference type="Google" id="ProtNLM"/>
    </source>
</evidence>
<gene>
    <name evidence="3" type="ORF">GCM10009550_29750</name>
</gene>
<comment type="similarity">
    <text evidence="1">Belongs to the asp23 family.</text>
</comment>
<dbReference type="PANTHER" id="PTHR34297:SF3">
    <property type="entry name" value="ALKALINE SHOCK PROTEIN 23"/>
    <property type="match status" value="1"/>
</dbReference>
<feature type="compositionally biased region" description="Pro residues" evidence="2">
    <location>
        <begin position="27"/>
        <end position="38"/>
    </location>
</feature>
<feature type="region of interest" description="Disordered" evidence="2">
    <location>
        <begin position="1"/>
        <end position="44"/>
    </location>
</feature>
<protein>
    <recommendedName>
        <fullName evidence="5">Alkaline shock family protein YloU</fullName>
    </recommendedName>
</protein>
<dbReference type="PANTHER" id="PTHR34297">
    <property type="entry name" value="HYPOTHETICAL CYTOSOLIC PROTEIN-RELATED"/>
    <property type="match status" value="1"/>
</dbReference>
<feature type="compositionally biased region" description="Low complexity" evidence="2">
    <location>
        <begin position="71"/>
        <end position="88"/>
    </location>
</feature>
<sequence>MPDLDPLYSTNGTGEHRAEPRSAVPFFPTPPAAPPTAPPTGFAGGVAGTVPPPSPLRGEVLPGAGGVTTGPIASAPLQPAAPAPAHAPEGPPMEPAGRAVVKGQIRIEDEVVEKIAALAALEVAGVAALGGRREASETMEEVRRRIGDGRAAPGVRALVSDEEITLELALVVEYGSIVIDVARTVKNNVARSVGTMLGMRVAAVDVTVQDVRMPGESG</sequence>
<keyword evidence="4" id="KW-1185">Reference proteome</keyword>
<organism evidence="3 4">
    <name type="scientific">Actinocorallia libanotica</name>
    <dbReference type="NCBI Taxonomy" id="46162"/>
    <lineage>
        <taxon>Bacteria</taxon>
        <taxon>Bacillati</taxon>
        <taxon>Actinomycetota</taxon>
        <taxon>Actinomycetes</taxon>
        <taxon>Streptosporangiales</taxon>
        <taxon>Thermomonosporaceae</taxon>
        <taxon>Actinocorallia</taxon>
    </lineage>
</organism>
<feature type="region of interest" description="Disordered" evidence="2">
    <location>
        <begin position="64"/>
        <end position="96"/>
    </location>
</feature>